<organism evidence="3 4">
    <name type="scientific">Emiliania huxleyi (strain CCMP1516)</name>
    <dbReference type="NCBI Taxonomy" id="280463"/>
    <lineage>
        <taxon>Eukaryota</taxon>
        <taxon>Haptista</taxon>
        <taxon>Haptophyta</taxon>
        <taxon>Prymnesiophyceae</taxon>
        <taxon>Isochrysidales</taxon>
        <taxon>Noelaerhabdaceae</taxon>
        <taxon>Emiliania</taxon>
    </lineage>
</organism>
<dbReference type="PANTHER" id="PTHR45295">
    <property type="entry name" value="CHAPERONE PROTEIN DNAJ C76, CHLOROPLASTIC"/>
    <property type="match status" value="1"/>
</dbReference>
<dbReference type="SUPFAM" id="SSF46565">
    <property type="entry name" value="Chaperone J-domain"/>
    <property type="match status" value="1"/>
</dbReference>
<dbReference type="AlphaFoldDB" id="A0A0D3K0M0"/>
<dbReference type="Gene3D" id="1.10.287.110">
    <property type="entry name" value="DnaJ domain"/>
    <property type="match status" value="1"/>
</dbReference>
<evidence type="ECO:0000313" key="3">
    <source>
        <dbReference type="EnsemblProtists" id="EOD29305"/>
    </source>
</evidence>
<evidence type="ECO:0000256" key="1">
    <source>
        <dbReference type="SAM" id="MobiDB-lite"/>
    </source>
</evidence>
<dbReference type="CDD" id="cd06257">
    <property type="entry name" value="DnaJ"/>
    <property type="match status" value="1"/>
</dbReference>
<dbReference type="SMART" id="SM00271">
    <property type="entry name" value="DnaJ"/>
    <property type="match status" value="1"/>
</dbReference>
<dbReference type="InterPro" id="IPR036869">
    <property type="entry name" value="J_dom_sf"/>
</dbReference>
<feature type="domain" description="J" evidence="2">
    <location>
        <begin position="24"/>
        <end position="93"/>
    </location>
</feature>
<protein>
    <recommendedName>
        <fullName evidence="2">J domain-containing protein</fullName>
    </recommendedName>
</protein>
<dbReference type="STRING" id="2903.R1ERP9"/>
<dbReference type="Proteomes" id="UP000013827">
    <property type="component" value="Unassembled WGS sequence"/>
</dbReference>
<dbReference type="EnsemblProtists" id="EOD29305">
    <property type="protein sequence ID" value="EOD29305"/>
    <property type="gene ID" value="EMIHUDRAFT_203919"/>
</dbReference>
<dbReference type="PaxDb" id="2903-EOD29305"/>
<feature type="region of interest" description="Disordered" evidence="1">
    <location>
        <begin position="102"/>
        <end position="130"/>
    </location>
</feature>
<reference evidence="4" key="1">
    <citation type="journal article" date="2013" name="Nature">
        <title>Pan genome of the phytoplankton Emiliania underpins its global distribution.</title>
        <authorList>
            <person name="Read B.A."/>
            <person name="Kegel J."/>
            <person name="Klute M.J."/>
            <person name="Kuo A."/>
            <person name="Lefebvre S.C."/>
            <person name="Maumus F."/>
            <person name="Mayer C."/>
            <person name="Miller J."/>
            <person name="Monier A."/>
            <person name="Salamov A."/>
            <person name="Young J."/>
            <person name="Aguilar M."/>
            <person name="Claverie J.M."/>
            <person name="Frickenhaus S."/>
            <person name="Gonzalez K."/>
            <person name="Herman E.K."/>
            <person name="Lin Y.C."/>
            <person name="Napier J."/>
            <person name="Ogata H."/>
            <person name="Sarno A.F."/>
            <person name="Shmutz J."/>
            <person name="Schroeder D."/>
            <person name="de Vargas C."/>
            <person name="Verret F."/>
            <person name="von Dassow P."/>
            <person name="Valentin K."/>
            <person name="Van de Peer Y."/>
            <person name="Wheeler G."/>
            <person name="Dacks J.B."/>
            <person name="Delwiche C.F."/>
            <person name="Dyhrman S.T."/>
            <person name="Glockner G."/>
            <person name="John U."/>
            <person name="Richards T."/>
            <person name="Worden A.Z."/>
            <person name="Zhang X."/>
            <person name="Grigoriev I.V."/>
            <person name="Allen A.E."/>
            <person name="Bidle K."/>
            <person name="Borodovsky M."/>
            <person name="Bowler C."/>
            <person name="Brownlee C."/>
            <person name="Cock J.M."/>
            <person name="Elias M."/>
            <person name="Gladyshev V.N."/>
            <person name="Groth M."/>
            <person name="Guda C."/>
            <person name="Hadaegh A."/>
            <person name="Iglesias-Rodriguez M.D."/>
            <person name="Jenkins J."/>
            <person name="Jones B.M."/>
            <person name="Lawson T."/>
            <person name="Leese F."/>
            <person name="Lindquist E."/>
            <person name="Lobanov A."/>
            <person name="Lomsadze A."/>
            <person name="Malik S.B."/>
            <person name="Marsh M.E."/>
            <person name="Mackinder L."/>
            <person name="Mock T."/>
            <person name="Mueller-Roeber B."/>
            <person name="Pagarete A."/>
            <person name="Parker M."/>
            <person name="Probert I."/>
            <person name="Quesneville H."/>
            <person name="Raines C."/>
            <person name="Rensing S.A."/>
            <person name="Riano-Pachon D.M."/>
            <person name="Richier S."/>
            <person name="Rokitta S."/>
            <person name="Shiraiwa Y."/>
            <person name="Soanes D.M."/>
            <person name="van der Giezen M."/>
            <person name="Wahlund T.M."/>
            <person name="Williams B."/>
            <person name="Wilson W."/>
            <person name="Wolfe G."/>
            <person name="Wurch L.L."/>
        </authorList>
    </citation>
    <scope>NUCLEOTIDE SEQUENCE</scope>
</reference>
<dbReference type="PRINTS" id="PR00625">
    <property type="entry name" value="JDOMAIN"/>
</dbReference>
<accession>A0A0D3K0M0</accession>
<name>A0A0D3K0M0_EMIH1</name>
<dbReference type="PANTHER" id="PTHR45295:SF3">
    <property type="entry name" value="CHAPERONE DNAJ-DOMAIN SUPERFAMILY PROTEIN"/>
    <property type="match status" value="1"/>
</dbReference>
<proteinExistence type="predicted"/>
<reference evidence="3" key="2">
    <citation type="submission" date="2024-10" db="UniProtKB">
        <authorList>
            <consortium name="EnsemblProtists"/>
        </authorList>
    </citation>
    <scope>IDENTIFICATION</scope>
</reference>
<dbReference type="InterPro" id="IPR001623">
    <property type="entry name" value="DnaJ_domain"/>
</dbReference>
<sequence>MLLLYPAIPSFSRASTVRLSTAGDPFELVGVTPDASAAEIRAAYRRRSKSLHPDAGGDPTAFAALVEAYAMLQDDDQRAAAAAQRRDSLDFASSRGRVYGASDSLRQSAAEVQDGARERAKAQQPAGTGGVQQLLEKRLGKGAFRAIVICSGVLCYPLMACDAGEGSLPFSMLVHE</sequence>
<evidence type="ECO:0000313" key="4">
    <source>
        <dbReference type="Proteomes" id="UP000013827"/>
    </source>
</evidence>
<dbReference type="KEGG" id="ehx:EMIHUDRAFT_203919"/>
<dbReference type="Pfam" id="PF00226">
    <property type="entry name" value="DnaJ"/>
    <property type="match status" value="1"/>
</dbReference>
<dbReference type="GeneID" id="19046654"/>
<dbReference type="RefSeq" id="XP_005781734.1">
    <property type="nucleotide sequence ID" value="XM_005781677.1"/>
</dbReference>
<dbReference type="PROSITE" id="PS50076">
    <property type="entry name" value="DNAJ_2"/>
    <property type="match status" value="1"/>
</dbReference>
<dbReference type="HOGENOM" id="CLU_1528003_0_0_1"/>
<evidence type="ECO:0000259" key="2">
    <source>
        <dbReference type="PROSITE" id="PS50076"/>
    </source>
</evidence>
<keyword evidence="4" id="KW-1185">Reference proteome</keyword>